<dbReference type="AlphaFoldDB" id="A0A9P8W8F7"/>
<organism evidence="2 3">
    <name type="scientific">Thelonectria olida</name>
    <dbReference type="NCBI Taxonomy" id="1576542"/>
    <lineage>
        <taxon>Eukaryota</taxon>
        <taxon>Fungi</taxon>
        <taxon>Dikarya</taxon>
        <taxon>Ascomycota</taxon>
        <taxon>Pezizomycotina</taxon>
        <taxon>Sordariomycetes</taxon>
        <taxon>Hypocreomycetidae</taxon>
        <taxon>Hypocreales</taxon>
        <taxon>Nectriaceae</taxon>
        <taxon>Thelonectria</taxon>
    </lineage>
</organism>
<keyword evidence="3" id="KW-1185">Reference proteome</keyword>
<dbReference type="EMBL" id="JAGPYM010000008">
    <property type="protein sequence ID" value="KAH6891030.1"/>
    <property type="molecule type" value="Genomic_DNA"/>
</dbReference>
<feature type="chain" id="PRO_5040506536" evidence="1">
    <location>
        <begin position="19"/>
        <end position="352"/>
    </location>
</feature>
<comment type="caution">
    <text evidence="2">The sequence shown here is derived from an EMBL/GenBank/DDBJ whole genome shotgun (WGS) entry which is preliminary data.</text>
</comment>
<feature type="signal peptide" evidence="1">
    <location>
        <begin position="1"/>
        <end position="18"/>
    </location>
</feature>
<reference evidence="2 3" key="1">
    <citation type="journal article" date="2021" name="Nat. Commun.">
        <title>Genetic determinants of endophytism in the Arabidopsis root mycobiome.</title>
        <authorList>
            <person name="Mesny F."/>
            <person name="Miyauchi S."/>
            <person name="Thiergart T."/>
            <person name="Pickel B."/>
            <person name="Atanasova L."/>
            <person name="Karlsson M."/>
            <person name="Huettel B."/>
            <person name="Barry K.W."/>
            <person name="Haridas S."/>
            <person name="Chen C."/>
            <person name="Bauer D."/>
            <person name="Andreopoulos W."/>
            <person name="Pangilinan J."/>
            <person name="LaButti K."/>
            <person name="Riley R."/>
            <person name="Lipzen A."/>
            <person name="Clum A."/>
            <person name="Drula E."/>
            <person name="Henrissat B."/>
            <person name="Kohler A."/>
            <person name="Grigoriev I.V."/>
            <person name="Martin F.M."/>
            <person name="Hacquard S."/>
        </authorList>
    </citation>
    <scope>NUCLEOTIDE SEQUENCE [LARGE SCALE GENOMIC DNA]</scope>
    <source>
        <strain evidence="2 3">MPI-CAGE-CH-0241</strain>
    </source>
</reference>
<protein>
    <submittedName>
        <fullName evidence="2">Uncharacterized protein</fullName>
    </submittedName>
</protein>
<evidence type="ECO:0000313" key="3">
    <source>
        <dbReference type="Proteomes" id="UP000777438"/>
    </source>
</evidence>
<sequence>MGAVQLLLLGWAVRSSEQQQHGIQRRQRAPADWQVNVWAELGLTRIVSQGTLTVLGAAFWRPLSKRGAGNQKDNERIVDMEIVSAGQRRQQSPQSFASSGYNDAPPHLPFSPAGASALSQAASATTYEWRQAGSQVHRYLPEDERHSSERLFEEGTLTESKSLPSCVVLKDASTPHIHLCHKPVLVIDRTDVHRSCPRVIYTRCGRRSRLLKTSSIPTELGTDPRGAAHQIPTRPLLSGFPSENLSPQQARQDIPSPCLAIQQRSPLRRNAICPPTSWRVEVKSTVISSWIGSFPRHRFLQPNIKSAAIGRPYGHRVTISHCQCSRLRYFLPPAVACGGFEPSIELCSLCYC</sequence>
<gene>
    <name evidence="2" type="ORF">B0T10DRAFT_300544</name>
</gene>
<dbReference type="Proteomes" id="UP000777438">
    <property type="component" value="Unassembled WGS sequence"/>
</dbReference>
<name>A0A9P8W8F7_9HYPO</name>
<evidence type="ECO:0000313" key="2">
    <source>
        <dbReference type="EMBL" id="KAH6891030.1"/>
    </source>
</evidence>
<evidence type="ECO:0000256" key="1">
    <source>
        <dbReference type="SAM" id="SignalP"/>
    </source>
</evidence>
<keyword evidence="1" id="KW-0732">Signal</keyword>
<accession>A0A9P8W8F7</accession>
<proteinExistence type="predicted"/>